<dbReference type="Pfam" id="PF00266">
    <property type="entry name" value="Aminotran_5"/>
    <property type="match status" value="1"/>
</dbReference>
<keyword evidence="3" id="KW-0808">Transferase</keyword>
<comment type="caution">
    <text evidence="3">The sequence shown here is derived from an EMBL/GenBank/DDBJ whole genome shotgun (WGS) entry which is preliminary data.</text>
</comment>
<name>A0A4V2MRA9_9SPHI</name>
<dbReference type="RefSeq" id="WP_131527942.1">
    <property type="nucleotide sequence ID" value="NZ_SJSO01000003.1"/>
</dbReference>
<evidence type="ECO:0000313" key="4">
    <source>
        <dbReference type="Proteomes" id="UP000293925"/>
    </source>
</evidence>
<accession>A0A4V2MRA9</accession>
<dbReference type="EMBL" id="SJSO01000003">
    <property type="protein sequence ID" value="TCD28767.1"/>
    <property type="molecule type" value="Genomic_DNA"/>
</dbReference>
<dbReference type="PANTHER" id="PTHR43586">
    <property type="entry name" value="CYSTEINE DESULFURASE"/>
    <property type="match status" value="1"/>
</dbReference>
<dbReference type="InterPro" id="IPR015422">
    <property type="entry name" value="PyrdxlP-dep_Trfase_small"/>
</dbReference>
<dbReference type="InterPro" id="IPR015421">
    <property type="entry name" value="PyrdxlP-dep_Trfase_major"/>
</dbReference>
<feature type="domain" description="Aminotransferase class V" evidence="2">
    <location>
        <begin position="36"/>
        <end position="406"/>
    </location>
</feature>
<dbReference type="InterPro" id="IPR000192">
    <property type="entry name" value="Aminotrans_V_dom"/>
</dbReference>
<dbReference type="AlphaFoldDB" id="A0A4V2MRA9"/>
<dbReference type="PANTHER" id="PTHR43586:SF24">
    <property type="entry name" value="BLR4730 PROTEIN"/>
    <property type="match status" value="1"/>
</dbReference>
<evidence type="ECO:0000259" key="2">
    <source>
        <dbReference type="Pfam" id="PF00266"/>
    </source>
</evidence>
<reference evidence="3 4" key="1">
    <citation type="submission" date="2019-02" db="EMBL/GenBank/DDBJ databases">
        <title>Pedobacter sp. RP-3-21 sp. nov., isolated from Arctic soil.</title>
        <authorList>
            <person name="Dahal R.H."/>
        </authorList>
    </citation>
    <scope>NUCLEOTIDE SEQUENCE [LARGE SCALE GENOMIC DNA]</scope>
    <source>
        <strain evidence="3 4">RP-3-21</strain>
    </source>
</reference>
<protein>
    <submittedName>
        <fullName evidence="3">Aminotransferase class V-fold PLP-dependent enzyme</fullName>
    </submittedName>
</protein>
<keyword evidence="3" id="KW-0032">Aminotransferase</keyword>
<dbReference type="Gene3D" id="3.40.640.10">
    <property type="entry name" value="Type I PLP-dependent aspartate aminotransferase-like (Major domain)"/>
    <property type="match status" value="1"/>
</dbReference>
<dbReference type="GO" id="GO:0008483">
    <property type="term" value="F:transaminase activity"/>
    <property type="evidence" value="ECO:0007669"/>
    <property type="project" value="UniProtKB-KW"/>
</dbReference>
<keyword evidence="4" id="KW-1185">Reference proteome</keyword>
<dbReference type="InterPro" id="IPR015424">
    <property type="entry name" value="PyrdxlP-dep_Trfase"/>
</dbReference>
<gene>
    <name evidence="3" type="ORF">EZ456_05135</name>
</gene>
<organism evidence="3 4">
    <name type="scientific">Pedobacter psychrodurus</name>
    <dbReference type="NCBI Taxonomy" id="2530456"/>
    <lineage>
        <taxon>Bacteria</taxon>
        <taxon>Pseudomonadati</taxon>
        <taxon>Bacteroidota</taxon>
        <taxon>Sphingobacteriia</taxon>
        <taxon>Sphingobacteriales</taxon>
        <taxon>Sphingobacteriaceae</taxon>
        <taxon>Pedobacter</taxon>
    </lineage>
</organism>
<evidence type="ECO:0000313" key="3">
    <source>
        <dbReference type="EMBL" id="TCD28767.1"/>
    </source>
</evidence>
<dbReference type="Gene3D" id="3.90.1150.10">
    <property type="entry name" value="Aspartate Aminotransferase, domain 1"/>
    <property type="match status" value="1"/>
</dbReference>
<dbReference type="Proteomes" id="UP000293925">
    <property type="component" value="Unassembled WGS sequence"/>
</dbReference>
<keyword evidence="1" id="KW-0663">Pyridoxal phosphate</keyword>
<dbReference type="SUPFAM" id="SSF53383">
    <property type="entry name" value="PLP-dependent transferases"/>
    <property type="match status" value="1"/>
</dbReference>
<proteinExistence type="predicted"/>
<sequence length="414" mass="46491">MNTNKQIILPANSAFTAAEVIRFRNETVGTKNVMHLNNAGSGLMPDIVTQVQINHINLEAQIGGYEASALRASAIQNFYNQAAKLFNCSPLNIAFTASATDAYTRALSSIPFEPGDVILTDNDDFVSNQIQFLSLQKRLGVKIIRIANAAIGGVDLNDLEEKLKKYKPKLFAITHIPTNSGLVQPVKDIAKIYHEYIQQHEGQTWYILDACQSAGQMKLDVEELKCDFLSVTCRKFLRGPRGTGALYISDKALNAGLEPMFIDMRGAEWKSKDKYQQQLTAIRYEDWEFAYSTVLGTATAIEYCLNIGEDKIWQQVKLLSTILKDRLSQIDKVRVLDKGPEVGGLITFHVQGGNPRFIVSELLKRKINVVPSYRQFGLIDFDEKGVEWAVRASPHYYNTIEEIDFLTESIKEII</sequence>
<evidence type="ECO:0000256" key="1">
    <source>
        <dbReference type="ARBA" id="ARBA00022898"/>
    </source>
</evidence>
<dbReference type="OrthoDB" id="513408at2"/>